<name>A0A2N4XXA3_9GAMM</name>
<reference evidence="2 3" key="1">
    <citation type="submission" date="2017-06" db="EMBL/GenBank/DDBJ databases">
        <title>Metabolic interaction between xylem feeders and their symbionts.</title>
        <authorList>
            <person name="Chouaia B."/>
        </authorList>
    </citation>
    <scope>NUCLEOTIDE SEQUENCE [LARGE SCALE GENOMIC DNA]</scope>
    <source>
        <strain evidence="2 3">Gra</strain>
    </source>
</reference>
<dbReference type="InterPro" id="IPR003808">
    <property type="entry name" value="Fe-S_metab-assoc_dom"/>
</dbReference>
<organism evidence="2 3">
    <name type="scientific">Candidatus Palibaumannia cicadellinicola</name>
    <dbReference type="NCBI Taxonomy" id="186490"/>
    <lineage>
        <taxon>Bacteria</taxon>
        <taxon>Pseudomonadati</taxon>
        <taxon>Pseudomonadota</taxon>
        <taxon>Gammaproteobacteria</taxon>
        <taxon>Candidatus Palibaumannia</taxon>
    </lineage>
</organism>
<protein>
    <submittedName>
        <fullName evidence="2">Cysteine desufuration protein SufE</fullName>
    </submittedName>
</protein>
<dbReference type="OrthoDB" id="9799320at2"/>
<dbReference type="Proteomes" id="UP000234253">
    <property type="component" value="Unassembled WGS sequence"/>
</dbReference>
<accession>A0A2N4XXA3</accession>
<dbReference type="PANTHER" id="PTHR43597">
    <property type="entry name" value="SULFUR ACCEPTOR PROTEIN CSDE"/>
    <property type="match status" value="1"/>
</dbReference>
<feature type="domain" description="Fe-S metabolism associated" evidence="1">
    <location>
        <begin position="12"/>
        <end position="132"/>
    </location>
</feature>
<dbReference type="NCBIfam" id="NF006792">
    <property type="entry name" value="PRK09296.1"/>
    <property type="match status" value="1"/>
</dbReference>
<comment type="caution">
    <text evidence="2">The sequence shown here is derived from an EMBL/GenBank/DDBJ whole genome shotgun (WGS) entry which is preliminary data.</text>
</comment>
<dbReference type="PANTHER" id="PTHR43597:SF3">
    <property type="entry name" value="CYSTEINE DESULFURATION PROTEIN SUFE"/>
    <property type="match status" value="1"/>
</dbReference>
<gene>
    <name evidence="2" type="ORF">CEX73_01220</name>
</gene>
<dbReference type="Gene3D" id="3.90.1010.10">
    <property type="match status" value="1"/>
</dbReference>
<dbReference type="Pfam" id="PF02657">
    <property type="entry name" value="SufE"/>
    <property type="match status" value="1"/>
</dbReference>
<evidence type="ECO:0000259" key="1">
    <source>
        <dbReference type="Pfam" id="PF02657"/>
    </source>
</evidence>
<dbReference type="SUPFAM" id="SSF82649">
    <property type="entry name" value="SufE/NifU"/>
    <property type="match status" value="1"/>
</dbReference>
<dbReference type="AlphaFoldDB" id="A0A2N4XXA3"/>
<dbReference type="EMBL" id="NJPO01000060">
    <property type="protein sequence ID" value="PLK58911.1"/>
    <property type="molecule type" value="Genomic_DNA"/>
</dbReference>
<proteinExistence type="predicted"/>
<dbReference type="RefSeq" id="WP_101626793.1">
    <property type="nucleotide sequence ID" value="NZ_NJPO01000060.1"/>
</dbReference>
<sequence length="138" mass="15869">MTNLPDKEKLLRNFSRCRNWEEKYLYIIDLGKRLRPLPLGTRTTDYLISGCQSQVWIVMATDNNGHVQLYGDSDAAIIKGLIATLFIIYNGLTLSEIIRLDISQFFNKLSLIQHLTSYRSQGLEAMVLAIRTQAKYLQ</sequence>
<evidence type="ECO:0000313" key="2">
    <source>
        <dbReference type="EMBL" id="PLK58911.1"/>
    </source>
</evidence>
<evidence type="ECO:0000313" key="3">
    <source>
        <dbReference type="Proteomes" id="UP000234253"/>
    </source>
</evidence>